<evidence type="ECO:0000256" key="1">
    <source>
        <dbReference type="ARBA" id="ARBA00006226"/>
    </source>
</evidence>
<proteinExistence type="inferred from homology"/>
<evidence type="ECO:0008006" key="5">
    <source>
        <dbReference type="Google" id="ProtNLM"/>
    </source>
</evidence>
<dbReference type="EMBL" id="MGDB01000116">
    <property type="protein sequence ID" value="OGL39515.1"/>
    <property type="molecule type" value="Genomic_DNA"/>
</dbReference>
<dbReference type="PANTHER" id="PTHR35601:SF1">
    <property type="entry name" value="TOXIN RELE"/>
    <property type="match status" value="1"/>
</dbReference>
<evidence type="ECO:0000313" key="3">
    <source>
        <dbReference type="EMBL" id="OGL39515.1"/>
    </source>
</evidence>
<protein>
    <recommendedName>
        <fullName evidence="5">Plasmid stabilization protein</fullName>
    </recommendedName>
</protein>
<organism evidence="3 4">
    <name type="scientific">Candidatus Schekmanbacteria bacterium GWA2_38_11</name>
    <dbReference type="NCBI Taxonomy" id="1817876"/>
    <lineage>
        <taxon>Bacteria</taxon>
        <taxon>Candidatus Schekmaniibacteriota</taxon>
    </lineage>
</organism>
<reference evidence="3 4" key="1">
    <citation type="journal article" date="2016" name="Nat. Commun.">
        <title>Thousands of microbial genomes shed light on interconnected biogeochemical processes in an aquifer system.</title>
        <authorList>
            <person name="Anantharaman K."/>
            <person name="Brown C.T."/>
            <person name="Hug L.A."/>
            <person name="Sharon I."/>
            <person name="Castelle C.J."/>
            <person name="Probst A.J."/>
            <person name="Thomas B.C."/>
            <person name="Singh A."/>
            <person name="Wilkins M.J."/>
            <person name="Karaoz U."/>
            <person name="Brodie E.L."/>
            <person name="Williams K.H."/>
            <person name="Hubbard S.S."/>
            <person name="Banfield J.F."/>
        </authorList>
    </citation>
    <scope>NUCLEOTIDE SEQUENCE [LARGE SCALE GENOMIC DNA]</scope>
</reference>
<comment type="similarity">
    <text evidence="1">Belongs to the RelE toxin family.</text>
</comment>
<accession>A0A1F7RD92</accession>
<dbReference type="AlphaFoldDB" id="A0A1F7RD92"/>
<dbReference type="SUPFAM" id="SSF143011">
    <property type="entry name" value="RelE-like"/>
    <property type="match status" value="1"/>
</dbReference>
<gene>
    <name evidence="3" type="ORF">A2042_07240</name>
</gene>
<name>A0A1F7RD92_9BACT</name>
<comment type="caution">
    <text evidence="3">The sequence shown here is derived from an EMBL/GenBank/DDBJ whole genome shotgun (WGS) entry which is preliminary data.</text>
</comment>
<dbReference type="Pfam" id="PF05016">
    <property type="entry name" value="ParE_toxin"/>
    <property type="match status" value="1"/>
</dbReference>
<sequence length="94" mass="11030">MKKYKITLSFTANKILKHLHPDIKKILRATLNDLSTNPYSGKPLKEELEGYWSLPVSKYRVIYQIEKSSIIVIYIGLRKYVYAKFLELLKAIKL</sequence>
<dbReference type="Gene3D" id="3.30.2310.20">
    <property type="entry name" value="RelE-like"/>
    <property type="match status" value="1"/>
</dbReference>
<evidence type="ECO:0000256" key="2">
    <source>
        <dbReference type="ARBA" id="ARBA00022649"/>
    </source>
</evidence>
<dbReference type="InterPro" id="IPR035093">
    <property type="entry name" value="RelE/ParE_toxin_dom_sf"/>
</dbReference>
<dbReference type="Proteomes" id="UP000178526">
    <property type="component" value="Unassembled WGS sequence"/>
</dbReference>
<evidence type="ECO:0000313" key="4">
    <source>
        <dbReference type="Proteomes" id="UP000178526"/>
    </source>
</evidence>
<dbReference type="PANTHER" id="PTHR35601">
    <property type="entry name" value="TOXIN RELE"/>
    <property type="match status" value="1"/>
</dbReference>
<keyword evidence="2" id="KW-1277">Toxin-antitoxin system</keyword>
<dbReference type="InterPro" id="IPR007712">
    <property type="entry name" value="RelE/ParE_toxin"/>
</dbReference>